<proteinExistence type="predicted"/>
<organism evidence="2 3">
    <name type="scientific">Botrytis byssoidea</name>
    <dbReference type="NCBI Taxonomy" id="139641"/>
    <lineage>
        <taxon>Eukaryota</taxon>
        <taxon>Fungi</taxon>
        <taxon>Dikarya</taxon>
        <taxon>Ascomycota</taxon>
        <taxon>Pezizomycotina</taxon>
        <taxon>Leotiomycetes</taxon>
        <taxon>Helotiales</taxon>
        <taxon>Sclerotiniaceae</taxon>
        <taxon>Botrytis</taxon>
    </lineage>
</organism>
<reference evidence="2 3" key="1">
    <citation type="journal article" date="2020" name="Genome Biol. Evol.">
        <title>Comparative genomics of Sclerotiniaceae.</title>
        <authorList>
            <person name="Valero Jimenez C.A."/>
            <person name="Steentjes M."/>
            <person name="Scholten O.E."/>
            <person name="Van Kan J.A.L."/>
        </authorList>
    </citation>
    <scope>NUCLEOTIDE SEQUENCE [LARGE SCALE GENOMIC DNA]</scope>
    <source>
        <strain evidence="2 3">MUCL 94</strain>
    </source>
</reference>
<dbReference type="EMBL" id="RCSW01000020">
    <property type="protein sequence ID" value="KAF7932055.1"/>
    <property type="molecule type" value="Genomic_DNA"/>
</dbReference>
<evidence type="ECO:0000256" key="1">
    <source>
        <dbReference type="SAM" id="MobiDB-lite"/>
    </source>
</evidence>
<dbReference type="RefSeq" id="XP_038729604.1">
    <property type="nucleotide sequence ID" value="XM_038879591.1"/>
</dbReference>
<comment type="caution">
    <text evidence="2">The sequence shown here is derived from an EMBL/GenBank/DDBJ whole genome shotgun (WGS) entry which is preliminary data.</text>
</comment>
<evidence type="ECO:0000313" key="3">
    <source>
        <dbReference type="Proteomes" id="UP000710849"/>
    </source>
</evidence>
<gene>
    <name evidence="2" type="ORF">EAE97_009076</name>
</gene>
<keyword evidence="3" id="KW-1185">Reference proteome</keyword>
<accession>A0A9P5IB66</accession>
<dbReference type="Proteomes" id="UP000710849">
    <property type="component" value="Unassembled WGS sequence"/>
</dbReference>
<sequence>MILWVISYLEVDKRALFLLCKEDWVVIFKELKGILREDLKVTSYDVLRAPLKEPAKHQRSSRRQSRSLTIAARSSQTKRLQRWIPTPAATI</sequence>
<dbReference type="GeneID" id="62152664"/>
<protein>
    <submittedName>
        <fullName evidence="2">Uncharacterized protein</fullName>
    </submittedName>
</protein>
<dbReference type="AlphaFoldDB" id="A0A9P5IB66"/>
<evidence type="ECO:0000313" key="2">
    <source>
        <dbReference type="EMBL" id="KAF7932055.1"/>
    </source>
</evidence>
<feature type="region of interest" description="Disordered" evidence="1">
    <location>
        <begin position="55"/>
        <end position="91"/>
    </location>
</feature>
<name>A0A9P5IB66_9HELO</name>